<evidence type="ECO:0000256" key="11">
    <source>
        <dbReference type="RuleBase" id="RU367069"/>
    </source>
</evidence>
<keyword evidence="9 11" id="KW-0627">Porphyrin biosynthesis</keyword>
<keyword evidence="7 11" id="KW-0560">Oxidoreductase</keyword>
<evidence type="ECO:0000256" key="3">
    <source>
        <dbReference type="ARBA" id="ARBA00010551"/>
    </source>
</evidence>
<comment type="subcellular location">
    <subcellularLocation>
        <location evidence="11">Mitochondrion inner membrane</location>
    </subcellularLocation>
</comment>
<dbReference type="EC" id="1.3.3.4" evidence="4 11"/>
<comment type="caution">
    <text evidence="13">The sequence shown here is derived from an EMBL/GenBank/DDBJ whole genome shotgun (WGS) entry which is preliminary data.</text>
</comment>
<dbReference type="InterPro" id="IPR002937">
    <property type="entry name" value="Amino_oxidase"/>
</dbReference>
<sequence length="599" mass="65619">MQSRSHVLLQGARIPRASLNASVGCGCASYKLPRRCYATQRPQRPAPKKIAVLGGGITGLTTAYYLSKSLPNATITIYEASGRFGGWLQSKRVKVPDGGGFVTFEQGPRTLRKGLWGIFTLELLLELGLQGDIRGATKDSVAAKNRYFYDQDHIVRLPSSIKDALFSGERVIYTAIREVLFEWCWKKPEFGHGDESITDFLARRGLKQTGDDLASAFLHGVYAGNIDELSAKSTPPFDRLSHLEHANGSITNGLLAKQKDFVTVPTRLQKMSNHRLPLDIFSKNPNLLVWWVNTSVFALKDGLGSLANVLEKKLIQNRVGFIREGATKLEKSSDGITVHTQKKTSSILKTYDLVISALPAKTTGEIALAGLRSGTGSASLAKNRQAMKEAFNVPTVTVMVVNLFYKQPGLVPHQGFGYLIPKTVPGEQNPERALGVIFDSDIIPGMDSAGGTKLTVMLGGHWWNGWPESSLPDEEEAVLAAKSLLARHLKIEAEPVLTNVALQKDCIPQYNVGHQQKLYAAHEALKEVYEGRVRVVGNSYYGVGVHDCVVAARQMAENVMEEVAEGVLHSGRTGLEASADEHLSGWTHYRVHPTVLKLM</sequence>
<reference evidence="13 14" key="1">
    <citation type="submission" date="2024-04" db="EMBL/GenBank/DDBJ databases">
        <title>Phyllosticta paracitricarpa is synonymous to the EU quarantine fungus P. citricarpa based on phylogenomic analyses.</title>
        <authorList>
            <consortium name="Lawrence Berkeley National Laboratory"/>
            <person name="Van ingen-buijs V.A."/>
            <person name="Van westerhoven A.C."/>
            <person name="Haridas S."/>
            <person name="Skiadas P."/>
            <person name="Martin F."/>
            <person name="Groenewald J.Z."/>
            <person name="Crous P.W."/>
            <person name="Seidl M.F."/>
        </authorList>
    </citation>
    <scope>NUCLEOTIDE SEQUENCE [LARGE SCALE GENOMIC DNA]</scope>
    <source>
        <strain evidence="13 14">CPC 17464</strain>
    </source>
</reference>
<dbReference type="Pfam" id="PF01593">
    <property type="entry name" value="Amino_oxidase"/>
    <property type="match status" value="1"/>
</dbReference>
<dbReference type="RefSeq" id="XP_066652382.1">
    <property type="nucleotide sequence ID" value="XM_066801181.1"/>
</dbReference>
<dbReference type="SUPFAM" id="SSF54373">
    <property type="entry name" value="FAD-linked reductases, C-terminal domain"/>
    <property type="match status" value="1"/>
</dbReference>
<dbReference type="NCBIfam" id="TIGR00562">
    <property type="entry name" value="proto_IX_ox"/>
    <property type="match status" value="1"/>
</dbReference>
<dbReference type="InterPro" id="IPR050464">
    <property type="entry name" value="Zeta_carotene_desat/Oxidored"/>
</dbReference>
<evidence type="ECO:0000256" key="7">
    <source>
        <dbReference type="ARBA" id="ARBA00023002"/>
    </source>
</evidence>
<comment type="similarity">
    <text evidence="3 11">Belongs to the protoporphyrinogen/coproporphyrinogen oxidase family. Protoporphyrinogen oxidase subfamily.</text>
</comment>
<evidence type="ECO:0000256" key="1">
    <source>
        <dbReference type="ARBA" id="ARBA00002600"/>
    </source>
</evidence>
<dbReference type="InterPro" id="IPR036188">
    <property type="entry name" value="FAD/NAD-bd_sf"/>
</dbReference>
<dbReference type="PANTHER" id="PTHR42923">
    <property type="entry name" value="PROTOPORPHYRINOGEN OXIDASE"/>
    <property type="match status" value="1"/>
</dbReference>
<gene>
    <name evidence="13" type="ORF">J3D65DRAFT_633976</name>
</gene>
<evidence type="ECO:0000256" key="10">
    <source>
        <dbReference type="ARBA" id="ARBA00047554"/>
    </source>
</evidence>
<evidence type="ECO:0000256" key="2">
    <source>
        <dbReference type="ARBA" id="ARBA00005073"/>
    </source>
</evidence>
<organism evidence="13 14">
    <name type="scientific">Phyllosticta citribraziliensis</name>
    <dbReference type="NCBI Taxonomy" id="989973"/>
    <lineage>
        <taxon>Eukaryota</taxon>
        <taxon>Fungi</taxon>
        <taxon>Dikarya</taxon>
        <taxon>Ascomycota</taxon>
        <taxon>Pezizomycotina</taxon>
        <taxon>Dothideomycetes</taxon>
        <taxon>Dothideomycetes incertae sedis</taxon>
        <taxon>Botryosphaeriales</taxon>
        <taxon>Phyllostictaceae</taxon>
        <taxon>Phyllosticta</taxon>
    </lineage>
</organism>
<dbReference type="GeneID" id="92034087"/>
<keyword evidence="8 11" id="KW-0350">Heme biosynthesis</keyword>
<proteinExistence type="inferred from homology"/>
<dbReference type="EMBL" id="JBBPEH010000010">
    <property type="protein sequence ID" value="KAK7532989.1"/>
    <property type="molecule type" value="Genomic_DNA"/>
</dbReference>
<evidence type="ECO:0000256" key="6">
    <source>
        <dbReference type="ARBA" id="ARBA00022827"/>
    </source>
</evidence>
<accession>A0ABR1LCL8</accession>
<dbReference type="InterPro" id="IPR004572">
    <property type="entry name" value="Protoporphyrinogen_oxidase"/>
</dbReference>
<dbReference type="SUPFAM" id="SSF51905">
    <property type="entry name" value="FAD/NAD(P)-binding domain"/>
    <property type="match status" value="1"/>
</dbReference>
<dbReference type="Proteomes" id="UP001360953">
    <property type="component" value="Unassembled WGS sequence"/>
</dbReference>
<comment type="cofactor">
    <cofactor evidence="11">
        <name>FAD</name>
        <dbReference type="ChEBI" id="CHEBI:57692"/>
    </cofactor>
    <text evidence="11">Binds 1 FAD per subunit.</text>
</comment>
<keyword evidence="6 11" id="KW-0274">FAD</keyword>
<evidence type="ECO:0000313" key="13">
    <source>
        <dbReference type="EMBL" id="KAK7532989.1"/>
    </source>
</evidence>
<evidence type="ECO:0000256" key="5">
    <source>
        <dbReference type="ARBA" id="ARBA00022630"/>
    </source>
</evidence>
<dbReference type="PROSITE" id="PS51257">
    <property type="entry name" value="PROKAR_LIPOPROTEIN"/>
    <property type="match status" value="1"/>
</dbReference>
<keyword evidence="5 11" id="KW-0285">Flavoprotein</keyword>
<comment type="function">
    <text evidence="1 11">Catalyzes the 6-electron oxidation of protoporphyrinogen-IX to form protoporphyrin-IX.</text>
</comment>
<name>A0ABR1LCL8_9PEZI</name>
<evidence type="ECO:0000256" key="4">
    <source>
        <dbReference type="ARBA" id="ARBA00012867"/>
    </source>
</evidence>
<evidence type="ECO:0000313" key="14">
    <source>
        <dbReference type="Proteomes" id="UP001360953"/>
    </source>
</evidence>
<evidence type="ECO:0000256" key="8">
    <source>
        <dbReference type="ARBA" id="ARBA00023133"/>
    </source>
</evidence>
<comment type="catalytic activity">
    <reaction evidence="10 11">
        <text>protoporphyrinogen IX + 3 O2 = protoporphyrin IX + 3 H2O2</text>
        <dbReference type="Rhea" id="RHEA:25576"/>
        <dbReference type="ChEBI" id="CHEBI:15379"/>
        <dbReference type="ChEBI" id="CHEBI:16240"/>
        <dbReference type="ChEBI" id="CHEBI:57306"/>
        <dbReference type="ChEBI" id="CHEBI:57307"/>
        <dbReference type="EC" id="1.3.3.4"/>
    </reaction>
</comment>
<evidence type="ECO:0000256" key="9">
    <source>
        <dbReference type="ARBA" id="ARBA00023244"/>
    </source>
</evidence>
<dbReference type="PANTHER" id="PTHR42923:SF3">
    <property type="entry name" value="PROTOPORPHYRINOGEN OXIDASE"/>
    <property type="match status" value="1"/>
</dbReference>
<evidence type="ECO:0000259" key="12">
    <source>
        <dbReference type="Pfam" id="PF01593"/>
    </source>
</evidence>
<protein>
    <recommendedName>
        <fullName evidence="4 11">Protoporphyrinogen oxidase</fullName>
        <ecNumber evidence="4 11">1.3.3.4</ecNumber>
    </recommendedName>
</protein>
<keyword evidence="14" id="KW-1185">Reference proteome</keyword>
<comment type="pathway">
    <text evidence="2 11">Porphyrin-containing compound metabolism; protoporphyrin-IX biosynthesis; protoporphyrin-IX from protoporphyrinogen-IX: step 1/1.</text>
</comment>
<feature type="domain" description="Amine oxidase" evidence="12">
    <location>
        <begin position="57"/>
        <end position="560"/>
    </location>
</feature>
<dbReference type="Gene3D" id="3.50.50.60">
    <property type="entry name" value="FAD/NAD(P)-binding domain"/>
    <property type="match status" value="1"/>
</dbReference>